<accession>A0A9R1SZ70</accession>
<dbReference type="Proteomes" id="UP000694866">
    <property type="component" value="Unplaced"/>
</dbReference>
<dbReference type="GeneID" id="105264555"/>
<reference evidence="2" key="1">
    <citation type="submission" date="2025-08" db="UniProtKB">
        <authorList>
            <consortium name="RefSeq"/>
        </authorList>
    </citation>
    <scope>IDENTIFICATION</scope>
    <source>
        <strain evidence="2">USDA-PBARC FA_bdor</strain>
        <tissue evidence="2">Whole organism</tissue>
    </source>
</reference>
<dbReference type="RefSeq" id="XP_011299803.1">
    <property type="nucleotide sequence ID" value="XM_011301501.1"/>
</dbReference>
<dbReference type="AlphaFoldDB" id="A0A9R1SZ70"/>
<dbReference type="KEGG" id="fas:105264555"/>
<proteinExistence type="predicted"/>
<sequence length="84" mass="9236">RLQSISPGLVKREMVENTPLGNLVDETAALVPEDVAGVVLYALGTRPEVQMTKLTIRRTGELMASYVISVSGNSPHCLYHHKYI</sequence>
<gene>
    <name evidence="2" type="primary">LOC105264555</name>
</gene>
<name>A0A9R1SZ70_9HYME</name>
<dbReference type="OrthoDB" id="1933717at2759"/>
<organism evidence="1 2">
    <name type="scientific">Fopius arisanus</name>
    <dbReference type="NCBI Taxonomy" id="64838"/>
    <lineage>
        <taxon>Eukaryota</taxon>
        <taxon>Metazoa</taxon>
        <taxon>Ecdysozoa</taxon>
        <taxon>Arthropoda</taxon>
        <taxon>Hexapoda</taxon>
        <taxon>Insecta</taxon>
        <taxon>Pterygota</taxon>
        <taxon>Neoptera</taxon>
        <taxon>Endopterygota</taxon>
        <taxon>Hymenoptera</taxon>
        <taxon>Apocrita</taxon>
        <taxon>Ichneumonoidea</taxon>
        <taxon>Braconidae</taxon>
        <taxon>Opiinae</taxon>
        <taxon>Fopius</taxon>
    </lineage>
</organism>
<keyword evidence="1" id="KW-1185">Reference proteome</keyword>
<evidence type="ECO:0000313" key="2">
    <source>
        <dbReference type="RefSeq" id="XP_011299803.1"/>
    </source>
</evidence>
<evidence type="ECO:0000313" key="1">
    <source>
        <dbReference type="Proteomes" id="UP000694866"/>
    </source>
</evidence>
<feature type="non-terminal residue" evidence="2">
    <location>
        <position position="1"/>
    </location>
</feature>
<protein>
    <submittedName>
        <fullName evidence="2">Uncharacterized protein</fullName>
    </submittedName>
</protein>